<dbReference type="Pfam" id="PF00854">
    <property type="entry name" value="PTR2"/>
    <property type="match status" value="1"/>
</dbReference>
<evidence type="ECO:0000313" key="8">
    <source>
        <dbReference type="EMBL" id="OMO50331.1"/>
    </source>
</evidence>
<dbReference type="InterPro" id="IPR036259">
    <property type="entry name" value="MFS_trans_sf"/>
</dbReference>
<reference evidence="8 9" key="1">
    <citation type="submission" date="2013-09" db="EMBL/GenBank/DDBJ databases">
        <title>Corchorus capsularis genome sequencing.</title>
        <authorList>
            <person name="Alam M."/>
            <person name="Haque M.S."/>
            <person name="Islam M.S."/>
            <person name="Emdad E.M."/>
            <person name="Islam M.M."/>
            <person name="Ahmed B."/>
            <person name="Halim A."/>
            <person name="Hossen Q.M.M."/>
            <person name="Hossain M.Z."/>
            <person name="Ahmed R."/>
            <person name="Khan M.M."/>
            <person name="Islam R."/>
            <person name="Rashid M.M."/>
            <person name="Khan S.A."/>
            <person name="Rahman M.S."/>
            <person name="Alam M."/>
        </authorList>
    </citation>
    <scope>NUCLEOTIDE SEQUENCE [LARGE SCALE GENOMIC DNA]</scope>
    <source>
        <strain evidence="9">cv. CVL-1</strain>
        <tissue evidence="8">Whole seedling</tissue>
    </source>
</reference>
<feature type="transmembrane region" description="Helical" evidence="7">
    <location>
        <begin position="553"/>
        <end position="571"/>
    </location>
</feature>
<dbReference type="SUPFAM" id="SSF103473">
    <property type="entry name" value="MFS general substrate transporter"/>
    <property type="match status" value="1"/>
</dbReference>
<feature type="transmembrane region" description="Helical" evidence="7">
    <location>
        <begin position="466"/>
        <end position="488"/>
    </location>
</feature>
<feature type="transmembrane region" description="Helical" evidence="7">
    <location>
        <begin position="196"/>
        <end position="217"/>
    </location>
</feature>
<feature type="transmembrane region" description="Helical" evidence="7">
    <location>
        <begin position="424"/>
        <end position="445"/>
    </location>
</feature>
<protein>
    <submittedName>
        <fullName evidence="8">Proton-dependent oligopeptide transporter family</fullName>
    </submittedName>
</protein>
<evidence type="ECO:0000256" key="6">
    <source>
        <dbReference type="SAM" id="MobiDB-lite"/>
    </source>
</evidence>
<proteinExistence type="inferred from homology"/>
<keyword evidence="9" id="KW-1185">Reference proteome</keyword>
<dbReference type="OMA" id="CHAFWIA"/>
<evidence type="ECO:0000256" key="1">
    <source>
        <dbReference type="ARBA" id="ARBA00004141"/>
    </source>
</evidence>
<feature type="transmembrane region" description="Helical" evidence="7">
    <location>
        <begin position="389"/>
        <end position="412"/>
    </location>
</feature>
<evidence type="ECO:0000256" key="3">
    <source>
        <dbReference type="ARBA" id="ARBA00022692"/>
    </source>
</evidence>
<dbReference type="PANTHER" id="PTHR11654">
    <property type="entry name" value="OLIGOPEPTIDE TRANSPORTER-RELATED"/>
    <property type="match status" value="1"/>
</dbReference>
<evidence type="ECO:0000256" key="4">
    <source>
        <dbReference type="ARBA" id="ARBA00022989"/>
    </source>
</evidence>
<accession>A0A1R3FWV0</accession>
<comment type="similarity">
    <text evidence="2">Belongs to the major facilitator superfamily. Proton-dependent oligopeptide transporter (POT/PTR) (TC 2.A.17) family.</text>
</comment>
<dbReference type="GO" id="GO:0016020">
    <property type="term" value="C:membrane"/>
    <property type="evidence" value="ECO:0007669"/>
    <property type="project" value="UniProtKB-SubCell"/>
</dbReference>
<dbReference type="InterPro" id="IPR000109">
    <property type="entry name" value="POT_fam"/>
</dbReference>
<dbReference type="Gramene" id="OMO50331">
    <property type="protein sequence ID" value="OMO50331"/>
    <property type="gene ID" value="CCACVL1_30498"/>
</dbReference>
<dbReference type="CDD" id="cd17417">
    <property type="entry name" value="MFS_NPF5"/>
    <property type="match status" value="1"/>
</dbReference>
<evidence type="ECO:0000256" key="5">
    <source>
        <dbReference type="ARBA" id="ARBA00023136"/>
    </source>
</evidence>
<sequence>MEQEARRKDAKDAGRGEEKWVHDSSVDHKGKVPLRASTGVWKASLFIITIEFSERLSYFGIATNLITYLTTVLHQDLNTAAKNVKYWAGVTTIMPLAGGFLADAYFGRFTMVLLSSLIYLMGLSLLTLSEFIQRLKPCNLSNTCQNPRKVHEVLFFLALYFISLGTGGHKPCLQSFGADQFDDDHLEERKKKMSYFNWWNFALCCGLVLGVIVIVYVQDKVGWGVANLILTIVMAVTIIAFYMGKIYYRYRLPQGSPLTPLLQVLVAAIRKRNLPYPSNPSQLYEVPRSSNMSQGRLLCHTSRLRFLDKAAIVEVMESNSTERTHHNPWRLATVTKVEEMKLILSMIPIWLTSLIFGVCLQQASTFFVKQAAIMDRKISENFDIPPASIYSLAAVGMMVLITIYDKILIPFLRKVTGNERGISILQRIGIGMVFFTLSMITAACVEMKRLKAVEKEIIQGGKKGSLSISVFWLAPQYIIYGLGEGFALVGLQEYFYDQVPDSMRSLGIAFYLSVIGVGSFLSSFLIIIVDHITGKAGKSWIGKDLNMSRLDNFYWMLATLIVLNFCVYVFLARNYTYKNVEKRVIVSDCHESDGAAGLVL</sequence>
<comment type="subcellular location">
    <subcellularLocation>
        <location evidence="1">Membrane</location>
        <topology evidence="1">Multi-pass membrane protein</topology>
    </subcellularLocation>
</comment>
<feature type="transmembrane region" description="Helical" evidence="7">
    <location>
        <begin position="224"/>
        <end position="243"/>
    </location>
</feature>
<comment type="caution">
    <text evidence="8">The sequence shown here is derived from an EMBL/GenBank/DDBJ whole genome shotgun (WGS) entry which is preliminary data.</text>
</comment>
<keyword evidence="4 7" id="KW-1133">Transmembrane helix</keyword>
<name>A0A1R3FWV0_COCAP</name>
<dbReference type="GO" id="GO:0042937">
    <property type="term" value="F:tripeptide transmembrane transporter activity"/>
    <property type="evidence" value="ECO:0007669"/>
    <property type="project" value="InterPro"/>
</dbReference>
<gene>
    <name evidence="8" type="ORF">CCACVL1_30498</name>
</gene>
<evidence type="ECO:0000256" key="2">
    <source>
        <dbReference type="ARBA" id="ARBA00005982"/>
    </source>
</evidence>
<dbReference type="Proteomes" id="UP000188268">
    <property type="component" value="Unassembled WGS sequence"/>
</dbReference>
<keyword evidence="5 7" id="KW-0472">Membrane</keyword>
<keyword evidence="3 7" id="KW-0812">Transmembrane</keyword>
<dbReference type="InterPro" id="IPR044739">
    <property type="entry name" value="NRT1/PTR"/>
</dbReference>
<feature type="transmembrane region" description="Helical" evidence="7">
    <location>
        <begin position="347"/>
        <end position="368"/>
    </location>
</feature>
<feature type="transmembrane region" description="Helical" evidence="7">
    <location>
        <begin position="86"/>
        <end position="106"/>
    </location>
</feature>
<organism evidence="8 9">
    <name type="scientific">Corchorus capsularis</name>
    <name type="common">Jute</name>
    <dbReference type="NCBI Taxonomy" id="210143"/>
    <lineage>
        <taxon>Eukaryota</taxon>
        <taxon>Viridiplantae</taxon>
        <taxon>Streptophyta</taxon>
        <taxon>Embryophyta</taxon>
        <taxon>Tracheophyta</taxon>
        <taxon>Spermatophyta</taxon>
        <taxon>Magnoliopsida</taxon>
        <taxon>eudicotyledons</taxon>
        <taxon>Gunneridae</taxon>
        <taxon>Pentapetalae</taxon>
        <taxon>rosids</taxon>
        <taxon>malvids</taxon>
        <taxon>Malvales</taxon>
        <taxon>Malvaceae</taxon>
        <taxon>Grewioideae</taxon>
        <taxon>Apeibeae</taxon>
        <taxon>Corchorus</taxon>
    </lineage>
</organism>
<evidence type="ECO:0000313" key="9">
    <source>
        <dbReference type="Proteomes" id="UP000188268"/>
    </source>
</evidence>
<dbReference type="AlphaFoldDB" id="A0A1R3FWV0"/>
<dbReference type="EMBL" id="AWWV01016190">
    <property type="protein sequence ID" value="OMO50331.1"/>
    <property type="molecule type" value="Genomic_DNA"/>
</dbReference>
<feature type="region of interest" description="Disordered" evidence="6">
    <location>
        <begin position="1"/>
        <end position="24"/>
    </location>
</feature>
<feature type="transmembrane region" description="Helical" evidence="7">
    <location>
        <begin position="508"/>
        <end position="532"/>
    </location>
</feature>
<feature type="transmembrane region" description="Helical" evidence="7">
    <location>
        <begin position="112"/>
        <end position="132"/>
    </location>
</feature>
<dbReference type="GO" id="GO:0071916">
    <property type="term" value="F:dipeptide transmembrane transporter activity"/>
    <property type="evidence" value="ECO:0007669"/>
    <property type="project" value="InterPro"/>
</dbReference>
<evidence type="ECO:0000256" key="7">
    <source>
        <dbReference type="SAM" id="Phobius"/>
    </source>
</evidence>
<dbReference type="Gene3D" id="1.20.1250.20">
    <property type="entry name" value="MFS general substrate transporter like domains"/>
    <property type="match status" value="1"/>
</dbReference>
<dbReference type="OrthoDB" id="8904098at2759"/>